<dbReference type="GO" id="GO:0050660">
    <property type="term" value="F:flavin adenine dinucleotide binding"/>
    <property type="evidence" value="ECO:0007669"/>
    <property type="project" value="InterPro"/>
</dbReference>
<dbReference type="InterPro" id="IPR036098">
    <property type="entry name" value="Thymidylate_synthase_ThyX_sf"/>
</dbReference>
<accession>A0A7L7SQL1</accession>
<reference evidence="1 2" key="1">
    <citation type="submission" date="2020-07" db="EMBL/GenBank/DDBJ databases">
        <authorList>
            <person name="Alhawasli L."/>
            <person name="Almawiri N."/>
            <person name="Aoude A."/>
            <person name="Brown J."/>
            <person name="Cotton Z."/>
            <person name="Eady A."/>
            <person name="Harris J."/>
            <person name="Harris M."/>
            <person name="Iwu M."/>
            <person name="Ka N."/>
            <person name="Little K."/>
            <person name="Marben T."/>
            <person name="Proffett D."/>
            <person name="Robinson J."/>
            <person name="Sibert J."/>
            <person name="Webster R."/>
            <person name="Curtis N."/>
            <person name="Garlena R.A."/>
            <person name="Russell D.A."/>
            <person name="Pope W.H."/>
            <person name="Jacobs-Sera D."/>
            <person name="Hatfull G.F."/>
        </authorList>
    </citation>
    <scope>NUCLEOTIDE SEQUENCE [LARGE SCALE GENOMIC DNA]</scope>
</reference>
<dbReference type="EMBL" id="MT818420">
    <property type="protein sequence ID" value="QOC58712.1"/>
    <property type="molecule type" value="Genomic_DNA"/>
</dbReference>
<dbReference type="Gene3D" id="3.30.1360.170">
    <property type="match status" value="1"/>
</dbReference>
<dbReference type="Pfam" id="PF02511">
    <property type="entry name" value="Thy1"/>
    <property type="match status" value="1"/>
</dbReference>
<dbReference type="Proteomes" id="UP000547240">
    <property type="component" value="Segment"/>
</dbReference>
<dbReference type="PROSITE" id="PS51331">
    <property type="entry name" value="THYX"/>
    <property type="match status" value="1"/>
</dbReference>
<dbReference type="GO" id="GO:0006231">
    <property type="term" value="P:dTMP biosynthetic process"/>
    <property type="evidence" value="ECO:0007669"/>
    <property type="project" value="InterPro"/>
</dbReference>
<protein>
    <submittedName>
        <fullName evidence="1">ThyX-like thymidylate synthase</fullName>
    </submittedName>
</protein>
<organism evidence="1 2">
    <name type="scientific">Microbacterium phage Gilda</name>
    <dbReference type="NCBI Taxonomy" id="2772024"/>
    <lineage>
        <taxon>Viruses</taxon>
        <taxon>Duplodnaviria</taxon>
        <taxon>Heunggongvirae</taxon>
        <taxon>Uroviricota</taxon>
        <taxon>Caudoviricetes</taxon>
        <taxon>Krampusvirus</taxon>
        <taxon>Krampusvirus krampus</taxon>
    </lineage>
</organism>
<name>A0A7L7SQL1_9CAUD</name>
<dbReference type="GO" id="GO:0004799">
    <property type="term" value="F:thymidylate synthase activity"/>
    <property type="evidence" value="ECO:0007669"/>
    <property type="project" value="TreeGrafter"/>
</dbReference>
<gene>
    <name evidence="1" type="primary">53</name>
    <name evidence="1" type="ORF">SEA_GILDA_53</name>
</gene>
<proteinExistence type="predicted"/>
<dbReference type="InterPro" id="IPR003669">
    <property type="entry name" value="Thymidylate_synthase_ThyX"/>
</dbReference>
<dbReference type="CDD" id="cd20175">
    <property type="entry name" value="ThyX"/>
    <property type="match status" value="1"/>
</dbReference>
<dbReference type="SUPFAM" id="SSF69796">
    <property type="entry name" value="Thymidylate synthase-complementing protein Thy1"/>
    <property type="match status" value="1"/>
</dbReference>
<dbReference type="GO" id="GO:0070402">
    <property type="term" value="F:NADPH binding"/>
    <property type="evidence" value="ECO:0007669"/>
    <property type="project" value="TreeGrafter"/>
</dbReference>
<evidence type="ECO:0000313" key="2">
    <source>
        <dbReference type="Proteomes" id="UP000547240"/>
    </source>
</evidence>
<dbReference type="PANTHER" id="PTHR34934:SF1">
    <property type="entry name" value="FLAVIN-DEPENDENT THYMIDYLATE SYNTHASE"/>
    <property type="match status" value="1"/>
</dbReference>
<evidence type="ECO:0000313" key="1">
    <source>
        <dbReference type="EMBL" id="QOC58712.1"/>
    </source>
</evidence>
<dbReference type="PANTHER" id="PTHR34934">
    <property type="entry name" value="FLAVIN-DEPENDENT THYMIDYLATE SYNTHASE"/>
    <property type="match status" value="1"/>
</dbReference>
<sequence>MTSTELQKWADKSMFEAQEETDEIVVHMPSATHDPMGIIAMGALGYTGRTITDLRDITDEERVQGLVEMAKTILAAPTEFVSMHFVIEGIHRGLTHQMVRQRTAVYTQESMRFAVKTDPAKATALPPSLDGTLSLAALVTQEINRRQEIGLTVEPGLFTWMDMITKEVRERTMNAGGPQANRLRWDDTARLIGEAYLDMINNGMPAEDARGILPTNIKTKIQYDTKLRGFLEQMGARVSDQAQFEWRQIVRGMVMAMRDFGAANTYQLWVNEDRVEEYWQLDDLEQYGPVQTRLLPDGTKQSLMTRSQLWQWREISKLILPPDFKLGRRAFGASMDRPSRIAERVEAFAAAGVPSSQWLEGSPKHSIPPLHPDEWLLDPHSARLKSGQEFDIFGARVPEGEGWHWTNDEGGQLIRRQEDGSYAHARWPENFPLFGTKEA</sequence>
<dbReference type="GO" id="GO:0050797">
    <property type="term" value="F:thymidylate synthase (FAD) activity"/>
    <property type="evidence" value="ECO:0007669"/>
    <property type="project" value="InterPro"/>
</dbReference>